<evidence type="ECO:0000256" key="2">
    <source>
        <dbReference type="ARBA" id="ARBA00010740"/>
    </source>
</evidence>
<comment type="caution">
    <text evidence="6">The sequence shown here is derived from an EMBL/GenBank/DDBJ whole genome shotgun (WGS) entry which is preliminary data.</text>
</comment>
<evidence type="ECO:0000256" key="4">
    <source>
        <dbReference type="ARBA" id="ARBA00022517"/>
    </source>
</evidence>
<dbReference type="AlphaFoldDB" id="A0AB33VB54"/>
<dbReference type="InterPro" id="IPR039255">
    <property type="entry name" value="YceD_bac"/>
</dbReference>
<dbReference type="PANTHER" id="PTHR38099">
    <property type="entry name" value="LARGE RIBOSOMAL RNA SUBUNIT ACCUMULATION PROTEIN YCED"/>
    <property type="match status" value="1"/>
</dbReference>
<dbReference type="Proteomes" id="UP000005933">
    <property type="component" value="Unassembled WGS sequence"/>
</dbReference>
<dbReference type="InterPro" id="IPR003772">
    <property type="entry name" value="YceD"/>
</dbReference>
<dbReference type="Pfam" id="PF02620">
    <property type="entry name" value="YceD"/>
    <property type="match status" value="1"/>
</dbReference>
<sequence>MQWILCENLLTPEVFARYNPAFRGLAAQCRKPGVRAQDAGKVRQGRRAPGFLTRQQGVQRVRSVDFRAFDLFAFIRGGEPASGSIGLTDMPRLLAERAADAPADAGHLFRWRMQGVVRDEAVAAGQSPHQRLFVDLEVDGAVWLQCQRCLLAYEQPLSVRTRLEVARSEAEADAAPLDDDESDVIVGSRSFDLIAQIEDELLLALPVSPRHEACPDVVEPEAAQAEKKPSPFAVLANLKTKH</sequence>
<dbReference type="GO" id="GO:0005829">
    <property type="term" value="C:cytosol"/>
    <property type="evidence" value="ECO:0007669"/>
    <property type="project" value="TreeGrafter"/>
</dbReference>
<protein>
    <recommendedName>
        <fullName evidence="3">Large ribosomal RNA subunit accumulation protein YceD</fullName>
    </recommendedName>
    <alternativeName>
        <fullName evidence="5">23S rRNA accumulation protein YceD</fullName>
    </alternativeName>
</protein>
<dbReference type="EMBL" id="AAKL01000037">
    <property type="protein sequence ID" value="EAP72025.1"/>
    <property type="molecule type" value="Genomic_DNA"/>
</dbReference>
<evidence type="ECO:0000256" key="5">
    <source>
        <dbReference type="ARBA" id="ARBA00031841"/>
    </source>
</evidence>
<evidence type="ECO:0000256" key="1">
    <source>
        <dbReference type="ARBA" id="ARBA00002868"/>
    </source>
</evidence>
<name>A0AB33VB54_RALSU</name>
<dbReference type="PANTHER" id="PTHR38099:SF1">
    <property type="entry name" value="LARGE RIBOSOMAL RNA SUBUNIT ACCUMULATION PROTEIN YCED"/>
    <property type="match status" value="1"/>
</dbReference>
<proteinExistence type="inferred from homology"/>
<dbReference type="GO" id="GO:0042254">
    <property type="term" value="P:ribosome biogenesis"/>
    <property type="evidence" value="ECO:0007669"/>
    <property type="project" value="UniProtKB-KW"/>
</dbReference>
<evidence type="ECO:0000313" key="7">
    <source>
        <dbReference type="Proteomes" id="UP000005933"/>
    </source>
</evidence>
<gene>
    <name evidence="6" type="ORF">RRSL_01171</name>
</gene>
<keyword evidence="4" id="KW-0690">Ribosome biogenesis</keyword>
<evidence type="ECO:0000313" key="6">
    <source>
        <dbReference type="EMBL" id="EAP72025.1"/>
    </source>
</evidence>
<accession>A0AB33VB54</accession>
<reference evidence="6 7" key="1">
    <citation type="journal article" date="2006" name="Mol. Plant Microbe Interact.">
        <title>Identification of open reading frames unique to a select agent: Ralstonia solanacearum race 3 biovar 2.</title>
        <authorList>
            <person name="Gabriel D.W."/>
            <person name="Allen C."/>
            <person name="Schell M."/>
            <person name="Denny T.P."/>
            <person name="Greenberg J.T."/>
            <person name="Duan Y.P."/>
            <person name="Flores-Cruz Z."/>
            <person name="Huang Q."/>
            <person name="Clifford J.M."/>
            <person name="Presting G."/>
            <person name="Gonzalez E.T."/>
            <person name="Reddy J."/>
            <person name="Elphinstone J."/>
            <person name="Swanson J."/>
            <person name="Yao J."/>
            <person name="Mulholland V."/>
            <person name="Liu L."/>
            <person name="Farmerie W."/>
            <person name="Patnaikuni M."/>
            <person name="Balogh B."/>
            <person name="Norman D."/>
            <person name="Alvarez A."/>
            <person name="Castillo J.A."/>
            <person name="Jones J."/>
            <person name="Saddler G."/>
            <person name="Walunas T."/>
            <person name="Zhukov A."/>
            <person name="Mikhailova N."/>
        </authorList>
    </citation>
    <scope>NUCLEOTIDE SEQUENCE [LARGE SCALE GENOMIC DNA]</scope>
    <source>
        <strain evidence="6 7">UW551</strain>
    </source>
</reference>
<comment type="similarity">
    <text evidence="2">Belongs to the DUF177 domain family.</text>
</comment>
<organism evidence="6 7">
    <name type="scientific">Ralstonia solanacearum (strain UW551)</name>
    <dbReference type="NCBI Taxonomy" id="342110"/>
    <lineage>
        <taxon>Bacteria</taxon>
        <taxon>Pseudomonadati</taxon>
        <taxon>Pseudomonadota</taxon>
        <taxon>Betaproteobacteria</taxon>
        <taxon>Burkholderiales</taxon>
        <taxon>Burkholderiaceae</taxon>
        <taxon>Ralstonia</taxon>
        <taxon>Ralstonia solanacearum species complex</taxon>
    </lineage>
</organism>
<evidence type="ECO:0000256" key="3">
    <source>
        <dbReference type="ARBA" id="ARBA00015716"/>
    </source>
</evidence>
<comment type="function">
    <text evidence="1">Plays a role in synthesis, processing and/or stability of 23S rRNA.</text>
</comment>